<evidence type="ECO:0000256" key="1">
    <source>
        <dbReference type="ARBA" id="ARBA00000439"/>
    </source>
</evidence>
<dbReference type="EC" id="2.4.1.25" evidence="3"/>
<evidence type="ECO:0000256" key="7">
    <source>
        <dbReference type="ARBA" id="ARBA00023277"/>
    </source>
</evidence>
<comment type="caution">
    <text evidence="10">The sequence shown here is derived from an EMBL/GenBank/DDBJ whole genome shotgun (WGS) entry which is preliminary data.</text>
</comment>
<evidence type="ECO:0000313" key="11">
    <source>
        <dbReference type="Proteomes" id="UP000624703"/>
    </source>
</evidence>
<keyword evidence="6" id="KW-0808">Transferase</keyword>
<comment type="similarity">
    <text evidence="2">Belongs to the disproportionating enzyme family.</text>
</comment>
<proteinExistence type="inferred from homology"/>
<dbReference type="PANTHER" id="PTHR32438:SF5">
    <property type="entry name" value="4-ALPHA-GLUCANOTRANSFERASE DPE1, CHLOROPLASTIC_AMYLOPLASTIC"/>
    <property type="match status" value="1"/>
</dbReference>
<evidence type="ECO:0000256" key="6">
    <source>
        <dbReference type="ARBA" id="ARBA00022679"/>
    </source>
</evidence>
<comment type="catalytic activity">
    <reaction evidence="1">
        <text>Transfers a segment of a (1-&gt;4)-alpha-D-glucan to a new position in an acceptor, which may be glucose or a (1-&gt;4)-alpha-D-glucan.</text>
        <dbReference type="EC" id="2.4.1.25"/>
    </reaction>
</comment>
<dbReference type="RefSeq" id="WP_200312874.1">
    <property type="nucleotide sequence ID" value="NZ_JAENIM010000047.1"/>
</dbReference>
<dbReference type="Proteomes" id="UP000624703">
    <property type="component" value="Unassembled WGS sequence"/>
</dbReference>
<evidence type="ECO:0000256" key="4">
    <source>
        <dbReference type="ARBA" id="ARBA00020295"/>
    </source>
</evidence>
<organism evidence="10 11">
    <name type="scientific">Persicirhabdus sediminis</name>
    <dbReference type="NCBI Taxonomy" id="454144"/>
    <lineage>
        <taxon>Bacteria</taxon>
        <taxon>Pseudomonadati</taxon>
        <taxon>Verrucomicrobiota</taxon>
        <taxon>Verrucomicrobiia</taxon>
        <taxon>Verrucomicrobiales</taxon>
        <taxon>Verrucomicrobiaceae</taxon>
        <taxon>Persicirhabdus</taxon>
    </lineage>
</organism>
<dbReference type="Gene3D" id="3.20.20.80">
    <property type="entry name" value="Glycosidases"/>
    <property type="match status" value="1"/>
</dbReference>
<dbReference type="InterPro" id="IPR017853">
    <property type="entry name" value="GH"/>
</dbReference>
<keyword evidence="7" id="KW-0119">Carbohydrate metabolism</keyword>
<dbReference type="GO" id="GO:0005975">
    <property type="term" value="P:carbohydrate metabolic process"/>
    <property type="evidence" value="ECO:0007669"/>
    <property type="project" value="InterPro"/>
</dbReference>
<name>A0A8J7SLK4_9BACT</name>
<evidence type="ECO:0000313" key="10">
    <source>
        <dbReference type="EMBL" id="MBK1792869.1"/>
    </source>
</evidence>
<dbReference type="SUPFAM" id="SSF51445">
    <property type="entry name" value="(Trans)glycosidases"/>
    <property type="match status" value="1"/>
</dbReference>
<dbReference type="Pfam" id="PF02446">
    <property type="entry name" value="Glyco_hydro_77"/>
    <property type="match status" value="1"/>
</dbReference>
<dbReference type="PANTHER" id="PTHR32438">
    <property type="entry name" value="4-ALPHA-GLUCANOTRANSFERASE DPE1, CHLOROPLASTIC/AMYLOPLASTIC"/>
    <property type="match status" value="1"/>
</dbReference>
<evidence type="ECO:0000256" key="3">
    <source>
        <dbReference type="ARBA" id="ARBA00012560"/>
    </source>
</evidence>
<dbReference type="AlphaFoldDB" id="A0A8J7SLK4"/>
<dbReference type="GO" id="GO:0004134">
    <property type="term" value="F:4-alpha-glucanotransferase activity"/>
    <property type="evidence" value="ECO:0007669"/>
    <property type="project" value="UniProtKB-EC"/>
</dbReference>
<dbReference type="InterPro" id="IPR003385">
    <property type="entry name" value="Glyco_hydro_77"/>
</dbReference>
<sequence length="591" mass="68318">MSDLSRLRRAGVLIPVFSLRRSDSSPLAQLGIGDTAALREAIDWAAEHKVGFLQLLPINETGADSSPYNAISSCALDPVLLDLAAIPEITEQDAADLLAGESYAPSETKLVDYSRVGDLKWALLRQGFERFWKADANNQELAKFRQQEGVWLKEYCDFRWLMYLSENNERWDEWPEEYNTATKARIYLKKRHDSEPEVVDKALAFYAWIQWHAYTQWRDLHNYGSKLDVKLMGDVPIGISYYSSDVFFEPQWFEPEWFGGAPPETVFKDDPFACKWGQNWGIPAYRWNHMAEDNFSWWRRRIEKLTDVFHIFRIDHILGFYRIFSFPWHPSRNDEFLPLDHKEAEELTGGYLPKFLPHDDDTEYHRSINLKAGDRYLKMVLEAAGGSEVVGEDLGMVPDYVRPHLAKLGIAGFKICHWEMNWHGHCLSGKHYPECSFATFATHDHPSIPAMWRDWVDMAHSPDGNVRLGGIAGLRLVCEFAGMPTGENYHAYGKYNQLVKWAMLRALFKSKANYAAIMITDLLDSTERINIPGTVGGANWRYRMPWPIQQMPKEFREESRTLSRTIAKCKRSAAKPKRYQASKFAKFEEDE</sequence>
<evidence type="ECO:0000256" key="8">
    <source>
        <dbReference type="ARBA" id="ARBA00031423"/>
    </source>
</evidence>
<reference evidence="10" key="1">
    <citation type="submission" date="2021-01" db="EMBL/GenBank/DDBJ databases">
        <title>Modified the classification status of verrucomicrobia.</title>
        <authorList>
            <person name="Feng X."/>
        </authorList>
    </citation>
    <scope>NUCLEOTIDE SEQUENCE</scope>
    <source>
        <strain evidence="10">_KCTC 22039</strain>
    </source>
</reference>
<keyword evidence="11" id="KW-1185">Reference proteome</keyword>
<gene>
    <name evidence="10" type="ORF">JIN82_17015</name>
</gene>
<evidence type="ECO:0000256" key="9">
    <source>
        <dbReference type="ARBA" id="ARBA00031501"/>
    </source>
</evidence>
<evidence type="ECO:0000256" key="5">
    <source>
        <dbReference type="ARBA" id="ARBA00022676"/>
    </source>
</evidence>
<protein>
    <recommendedName>
        <fullName evidence="4">4-alpha-glucanotransferase</fullName>
        <ecNumber evidence="3">2.4.1.25</ecNumber>
    </recommendedName>
    <alternativeName>
        <fullName evidence="8">Amylomaltase</fullName>
    </alternativeName>
    <alternativeName>
        <fullName evidence="9">Disproportionating enzyme</fullName>
    </alternativeName>
</protein>
<accession>A0A8J7SLK4</accession>
<evidence type="ECO:0000256" key="2">
    <source>
        <dbReference type="ARBA" id="ARBA00005684"/>
    </source>
</evidence>
<dbReference type="EMBL" id="JAENIM010000047">
    <property type="protein sequence ID" value="MBK1792869.1"/>
    <property type="molecule type" value="Genomic_DNA"/>
</dbReference>
<keyword evidence="5" id="KW-0328">Glycosyltransferase</keyword>